<feature type="transmembrane region" description="Helical" evidence="1">
    <location>
        <begin position="126"/>
        <end position="146"/>
    </location>
</feature>
<dbReference type="RefSeq" id="WP_225252135.1">
    <property type="nucleotide sequence ID" value="NZ_JAIWIU010000203.1"/>
</dbReference>
<keyword evidence="1" id="KW-0472">Membrane</keyword>
<accession>A0ABS7YV03</accession>
<dbReference type="EMBL" id="JAIWIU010000203">
    <property type="protein sequence ID" value="MCA2018832.1"/>
    <property type="molecule type" value="Genomic_DNA"/>
</dbReference>
<evidence type="ECO:0000256" key="1">
    <source>
        <dbReference type="SAM" id="Phobius"/>
    </source>
</evidence>
<sequence>MSKSTKGLKAVASLEACKGVLSLLVGLGLHVLAGKNLEHVAVSLVHHAHLNPASHYPSIFIHAMTQVSDGKIKLLALGALVYASIRFVEAYGLWKALVWTEWFALVSGAIYLPFELYEMVTKPSLLGVGVFVINIVVVVYMASLIFGKHHLQETDKASSE</sequence>
<feature type="transmembrane region" description="Helical" evidence="1">
    <location>
        <begin position="96"/>
        <end position="114"/>
    </location>
</feature>
<keyword evidence="1" id="KW-1133">Transmembrane helix</keyword>
<dbReference type="InterPro" id="IPR021125">
    <property type="entry name" value="DUF2127"/>
</dbReference>
<protein>
    <submittedName>
        <fullName evidence="2">DUF2127 domain-containing protein</fullName>
    </submittedName>
</protein>
<comment type="caution">
    <text evidence="2">The sequence shown here is derived from an EMBL/GenBank/DDBJ whole genome shotgun (WGS) entry which is preliminary data.</text>
</comment>
<keyword evidence="1" id="KW-0812">Transmembrane</keyword>
<gene>
    <name evidence="2" type="ORF">LDJ79_22150</name>
</gene>
<dbReference type="Pfam" id="PF09900">
    <property type="entry name" value="DUF2127"/>
    <property type="match status" value="1"/>
</dbReference>
<dbReference type="Proteomes" id="UP001199044">
    <property type="component" value="Unassembled WGS sequence"/>
</dbReference>
<organism evidence="2 3">
    <name type="scientific">Vibrio tritonius</name>
    <dbReference type="NCBI Taxonomy" id="1435069"/>
    <lineage>
        <taxon>Bacteria</taxon>
        <taxon>Pseudomonadati</taxon>
        <taxon>Pseudomonadota</taxon>
        <taxon>Gammaproteobacteria</taxon>
        <taxon>Vibrionales</taxon>
        <taxon>Vibrionaceae</taxon>
        <taxon>Vibrio</taxon>
    </lineage>
</organism>
<evidence type="ECO:0000313" key="3">
    <source>
        <dbReference type="Proteomes" id="UP001199044"/>
    </source>
</evidence>
<evidence type="ECO:0000313" key="2">
    <source>
        <dbReference type="EMBL" id="MCA2018832.1"/>
    </source>
</evidence>
<keyword evidence="3" id="KW-1185">Reference proteome</keyword>
<reference evidence="3" key="1">
    <citation type="submission" date="2023-07" db="EMBL/GenBank/DDBJ databases">
        <title>Molecular identification of indigenous halophilic bacteria isolated from red sea cost, biodegradation of synthetic dyes and assessment of degraded metabolite toxicity.</title>
        <authorList>
            <person name="Chaieb K."/>
            <person name="Altayb H.N."/>
        </authorList>
    </citation>
    <scope>NUCLEOTIDE SEQUENCE [LARGE SCALE GENOMIC DNA]</scope>
    <source>
        <strain evidence="3">K20</strain>
    </source>
</reference>
<name>A0ABS7YV03_9VIBR</name>
<proteinExistence type="predicted"/>